<feature type="chain" id="PRO_5024347323" description="Lipoprotein" evidence="1">
    <location>
        <begin position="21"/>
        <end position="205"/>
    </location>
</feature>
<keyword evidence="3" id="KW-1185">Reference proteome</keyword>
<dbReference type="AlphaFoldDB" id="A0A5S5DW77"/>
<protein>
    <recommendedName>
        <fullName evidence="4">Lipoprotein</fullName>
    </recommendedName>
</protein>
<dbReference type="RefSeq" id="WP_148868676.1">
    <property type="nucleotide sequence ID" value="NZ_VNIA01000001.1"/>
</dbReference>
<dbReference type="PROSITE" id="PS51257">
    <property type="entry name" value="PROKAR_LIPOPROTEIN"/>
    <property type="match status" value="1"/>
</dbReference>
<comment type="caution">
    <text evidence="2">The sequence shown here is derived from an EMBL/GenBank/DDBJ whole genome shotgun (WGS) entry which is preliminary data.</text>
</comment>
<evidence type="ECO:0000256" key="1">
    <source>
        <dbReference type="SAM" id="SignalP"/>
    </source>
</evidence>
<feature type="signal peptide" evidence="1">
    <location>
        <begin position="1"/>
        <end position="20"/>
    </location>
</feature>
<keyword evidence="1" id="KW-0732">Signal</keyword>
<dbReference type="Proteomes" id="UP000323136">
    <property type="component" value="Unassembled WGS sequence"/>
</dbReference>
<evidence type="ECO:0000313" key="2">
    <source>
        <dbReference type="EMBL" id="TYP99984.1"/>
    </source>
</evidence>
<reference evidence="2 3" key="1">
    <citation type="submission" date="2019-07" db="EMBL/GenBank/DDBJ databases">
        <title>Genomic Encyclopedia of Type Strains, Phase IV (KMG-IV): sequencing the most valuable type-strain genomes for metagenomic binning, comparative biology and taxonomic classification.</title>
        <authorList>
            <person name="Goeker M."/>
        </authorList>
    </citation>
    <scope>NUCLEOTIDE SEQUENCE [LARGE SCALE GENOMIC DNA]</scope>
    <source>
        <strain evidence="2 3">DSM 18961</strain>
    </source>
</reference>
<accession>A0A5S5DW77</accession>
<gene>
    <name evidence="2" type="ORF">C7447_101592</name>
</gene>
<dbReference type="EMBL" id="VNIA01000001">
    <property type="protein sequence ID" value="TYP99984.1"/>
    <property type="molecule type" value="Genomic_DNA"/>
</dbReference>
<evidence type="ECO:0000313" key="3">
    <source>
        <dbReference type="Proteomes" id="UP000323136"/>
    </source>
</evidence>
<evidence type="ECO:0008006" key="4">
    <source>
        <dbReference type="Google" id="ProtNLM"/>
    </source>
</evidence>
<name>A0A5S5DW77_9FLAO</name>
<proteinExistence type="predicted"/>
<sequence length="205" mass="22822">MKLLKKIFLLSVIILLTSCASGYKTINPNSLNYISNSTDKGVLLEYKYELLEKKYEKKELAKGVRLIAIKITNNSDKDLVFGKDIKLAYGNESNLYIMDNEKVFKTLKQSPASYLWYLLLTPLNLYTTESTNGYRTETNSIPIGLVVGPGLAGGNMIAAGSANKKFEQDLMNYNINGKIIKKGETTSGLIGVRSDNYDAIQIEVK</sequence>
<organism evidence="2 3">
    <name type="scientific">Tenacibaculum adriaticum</name>
    <dbReference type="NCBI Taxonomy" id="413713"/>
    <lineage>
        <taxon>Bacteria</taxon>
        <taxon>Pseudomonadati</taxon>
        <taxon>Bacteroidota</taxon>
        <taxon>Flavobacteriia</taxon>
        <taxon>Flavobacteriales</taxon>
        <taxon>Flavobacteriaceae</taxon>
        <taxon>Tenacibaculum</taxon>
    </lineage>
</organism>
<dbReference type="OrthoDB" id="798271at2"/>